<dbReference type="EMBL" id="CVRQ01000079">
    <property type="protein sequence ID" value="CRL42652.1"/>
    <property type="molecule type" value="Genomic_DNA"/>
</dbReference>
<accession>A0A0M6WY45</accession>
<keyword evidence="2" id="KW-1185">Reference proteome</keyword>
<protein>
    <submittedName>
        <fullName evidence="1">Uncharacterized protein</fullName>
    </submittedName>
</protein>
<evidence type="ECO:0000313" key="2">
    <source>
        <dbReference type="Proteomes" id="UP000049472"/>
    </source>
</evidence>
<evidence type="ECO:0000313" key="1">
    <source>
        <dbReference type="EMBL" id="CRL42652.1"/>
    </source>
</evidence>
<dbReference type="AlphaFoldDB" id="A0A0M6WY45"/>
<organism evidence="1 2">
    <name type="scientific">Agathobacter rectalis</name>
    <dbReference type="NCBI Taxonomy" id="39491"/>
    <lineage>
        <taxon>Bacteria</taxon>
        <taxon>Bacillati</taxon>
        <taxon>Bacillota</taxon>
        <taxon>Clostridia</taxon>
        <taxon>Lachnospirales</taxon>
        <taxon>Lachnospiraceae</taxon>
        <taxon>Agathobacter</taxon>
    </lineage>
</organism>
<sequence length="101" mass="11120">MIRGTTPTLEFTLPFDTSLIAEMYVTIAQGEKTVLEKTLSDCSCSGTSVSLALTQEDTLRLQQQPHSRAEMQIRVRTTAGEALASDIMRVYVGRILKEGVI</sequence>
<name>A0A0M6WY45_9FIRM</name>
<proteinExistence type="predicted"/>
<dbReference type="RefSeq" id="WP_055062857.1">
    <property type="nucleotide sequence ID" value="NZ_CVRQ01000079.1"/>
</dbReference>
<dbReference type="Proteomes" id="UP000049472">
    <property type="component" value="Unassembled WGS sequence"/>
</dbReference>
<reference evidence="2" key="1">
    <citation type="submission" date="2015-05" db="EMBL/GenBank/DDBJ databases">
        <authorList>
            <consortium name="Pathogen Informatics"/>
        </authorList>
    </citation>
    <scope>NUCLEOTIDE SEQUENCE [LARGE SCALE GENOMIC DNA]</scope>
    <source>
        <strain evidence="2">T1-815</strain>
    </source>
</reference>
<gene>
    <name evidence="1" type="ORF">T1815_28811</name>
</gene>